<sequence length="62" mass="7074">MRVKYINETAAFFWSTLECLWEAAYLKESSEGLLIRTKIAASVLERILGIEEGVLELPVPQF</sequence>
<dbReference type="AlphaFoldDB" id="A0A645F8E8"/>
<organism evidence="1">
    <name type="scientific">bioreactor metagenome</name>
    <dbReference type="NCBI Taxonomy" id="1076179"/>
    <lineage>
        <taxon>unclassified sequences</taxon>
        <taxon>metagenomes</taxon>
        <taxon>ecological metagenomes</taxon>
    </lineage>
</organism>
<protein>
    <recommendedName>
        <fullName evidence="2">DALR anticodon binding domain-containing protein</fullName>
    </recommendedName>
</protein>
<comment type="caution">
    <text evidence="1">The sequence shown here is derived from an EMBL/GenBank/DDBJ whole genome shotgun (WGS) entry which is preliminary data.</text>
</comment>
<dbReference type="EMBL" id="VSSQ01056795">
    <property type="protein sequence ID" value="MPN10628.1"/>
    <property type="molecule type" value="Genomic_DNA"/>
</dbReference>
<evidence type="ECO:0008006" key="2">
    <source>
        <dbReference type="Google" id="ProtNLM"/>
    </source>
</evidence>
<name>A0A645F8E8_9ZZZZ</name>
<accession>A0A645F8E8</accession>
<evidence type="ECO:0000313" key="1">
    <source>
        <dbReference type="EMBL" id="MPN10628.1"/>
    </source>
</evidence>
<proteinExistence type="predicted"/>
<gene>
    <name evidence="1" type="ORF">SDC9_157923</name>
</gene>
<reference evidence="1" key="1">
    <citation type="submission" date="2019-08" db="EMBL/GenBank/DDBJ databases">
        <authorList>
            <person name="Kucharzyk K."/>
            <person name="Murdoch R.W."/>
            <person name="Higgins S."/>
            <person name="Loffler F."/>
        </authorList>
    </citation>
    <scope>NUCLEOTIDE SEQUENCE</scope>
</reference>